<evidence type="ECO:0000256" key="1">
    <source>
        <dbReference type="SAM" id="MobiDB-lite"/>
    </source>
</evidence>
<gene>
    <name evidence="3" type="ORF">BP01DRAFT_363404</name>
</gene>
<accession>A0A318ZL55</accession>
<feature type="compositionally biased region" description="Polar residues" evidence="1">
    <location>
        <begin position="317"/>
        <end position="330"/>
    </location>
</feature>
<reference evidence="3 4" key="1">
    <citation type="submission" date="2016-12" db="EMBL/GenBank/DDBJ databases">
        <title>The genomes of Aspergillus section Nigri reveals drivers in fungal speciation.</title>
        <authorList>
            <consortium name="DOE Joint Genome Institute"/>
            <person name="Vesth T.C."/>
            <person name="Nybo J."/>
            <person name="Theobald S."/>
            <person name="Brandl J."/>
            <person name="Frisvad J.C."/>
            <person name="Nielsen K.F."/>
            <person name="Lyhne E.K."/>
            <person name="Kogle M.E."/>
            <person name="Kuo A."/>
            <person name="Riley R."/>
            <person name="Clum A."/>
            <person name="Nolan M."/>
            <person name="Lipzen A."/>
            <person name="Salamov A."/>
            <person name="Henrissat B."/>
            <person name="Wiebenga A."/>
            <person name="De Vries R.P."/>
            <person name="Grigoriev I.V."/>
            <person name="Mortensen U.H."/>
            <person name="Andersen M.R."/>
            <person name="Baker S.E."/>
        </authorList>
    </citation>
    <scope>NUCLEOTIDE SEQUENCE [LARGE SCALE GENOMIC DNA]</scope>
    <source>
        <strain evidence="3 4">JOP 1030-1</strain>
    </source>
</reference>
<dbReference type="InterPro" id="IPR023214">
    <property type="entry name" value="HAD_sf"/>
</dbReference>
<dbReference type="PANTHER" id="PTHR12210">
    <property type="entry name" value="DULLARD PROTEIN PHOSPHATASE"/>
    <property type="match status" value="1"/>
</dbReference>
<feature type="domain" description="FCP1 homology" evidence="2">
    <location>
        <begin position="329"/>
        <end position="511"/>
    </location>
</feature>
<feature type="compositionally biased region" description="Low complexity" evidence="1">
    <location>
        <begin position="584"/>
        <end position="597"/>
    </location>
</feature>
<feature type="compositionally biased region" description="Polar residues" evidence="1">
    <location>
        <begin position="645"/>
        <end position="661"/>
    </location>
</feature>
<dbReference type="InterPro" id="IPR004274">
    <property type="entry name" value="FCP1_dom"/>
</dbReference>
<organism evidence="3 4">
    <name type="scientific">Aspergillus saccharolyticus JOP 1030-1</name>
    <dbReference type="NCBI Taxonomy" id="1450539"/>
    <lineage>
        <taxon>Eukaryota</taxon>
        <taxon>Fungi</taxon>
        <taxon>Dikarya</taxon>
        <taxon>Ascomycota</taxon>
        <taxon>Pezizomycotina</taxon>
        <taxon>Eurotiomycetes</taxon>
        <taxon>Eurotiomycetidae</taxon>
        <taxon>Eurotiales</taxon>
        <taxon>Aspergillaceae</taxon>
        <taxon>Aspergillus</taxon>
        <taxon>Aspergillus subgen. Circumdati</taxon>
    </lineage>
</organism>
<feature type="region of interest" description="Disordered" evidence="1">
    <location>
        <begin position="24"/>
        <end position="205"/>
    </location>
</feature>
<dbReference type="OrthoDB" id="1711508at2759"/>
<name>A0A318ZL55_9EURO</name>
<feature type="compositionally biased region" description="Basic and acidic residues" evidence="1">
    <location>
        <begin position="37"/>
        <end position="61"/>
    </location>
</feature>
<feature type="compositionally biased region" description="Polar residues" evidence="1">
    <location>
        <begin position="67"/>
        <end position="76"/>
    </location>
</feature>
<dbReference type="PROSITE" id="PS50969">
    <property type="entry name" value="FCP1"/>
    <property type="match status" value="1"/>
</dbReference>
<dbReference type="SMART" id="SM00577">
    <property type="entry name" value="CPDc"/>
    <property type="match status" value="1"/>
</dbReference>
<feature type="region of interest" description="Disordered" evidence="1">
    <location>
        <begin position="441"/>
        <end position="461"/>
    </location>
</feature>
<feature type="region of interest" description="Disordered" evidence="1">
    <location>
        <begin position="571"/>
        <end position="667"/>
    </location>
</feature>
<keyword evidence="4" id="KW-1185">Reference proteome</keyword>
<dbReference type="GeneID" id="37077504"/>
<protein>
    <submittedName>
        <fullName evidence="3">HAD-like protein</fullName>
    </submittedName>
</protein>
<feature type="compositionally biased region" description="Polar residues" evidence="1">
    <location>
        <begin position="613"/>
        <end position="635"/>
    </location>
</feature>
<dbReference type="Gene3D" id="3.40.50.1000">
    <property type="entry name" value="HAD superfamily/HAD-like"/>
    <property type="match status" value="1"/>
</dbReference>
<proteinExistence type="predicted"/>
<dbReference type="EMBL" id="KZ821222">
    <property type="protein sequence ID" value="PYH48236.1"/>
    <property type="molecule type" value="Genomic_DNA"/>
</dbReference>
<dbReference type="InterPro" id="IPR050365">
    <property type="entry name" value="TIM50"/>
</dbReference>
<dbReference type="STRING" id="1450539.A0A318ZL55"/>
<evidence type="ECO:0000313" key="4">
    <source>
        <dbReference type="Proteomes" id="UP000248349"/>
    </source>
</evidence>
<dbReference type="SUPFAM" id="SSF56784">
    <property type="entry name" value="HAD-like"/>
    <property type="match status" value="1"/>
</dbReference>
<feature type="region of interest" description="Disordered" evidence="1">
    <location>
        <begin position="282"/>
        <end position="330"/>
    </location>
</feature>
<dbReference type="Proteomes" id="UP000248349">
    <property type="component" value="Unassembled WGS sequence"/>
</dbReference>
<evidence type="ECO:0000259" key="2">
    <source>
        <dbReference type="PROSITE" id="PS50969"/>
    </source>
</evidence>
<dbReference type="InterPro" id="IPR036412">
    <property type="entry name" value="HAD-like_sf"/>
</dbReference>
<dbReference type="AlphaFoldDB" id="A0A318ZL55"/>
<dbReference type="RefSeq" id="XP_025434218.1">
    <property type="nucleotide sequence ID" value="XM_025576275.1"/>
</dbReference>
<evidence type="ECO:0000313" key="3">
    <source>
        <dbReference type="EMBL" id="PYH48236.1"/>
    </source>
</evidence>
<feature type="compositionally biased region" description="Polar residues" evidence="1">
    <location>
        <begin position="196"/>
        <end position="205"/>
    </location>
</feature>
<feature type="compositionally biased region" description="Polar residues" evidence="1">
    <location>
        <begin position="159"/>
        <end position="168"/>
    </location>
</feature>
<dbReference type="Pfam" id="PF03031">
    <property type="entry name" value="NIF"/>
    <property type="match status" value="1"/>
</dbReference>
<sequence length="667" mass="73787">MFRHETISTVRILRPSTAKSCPASVMRPYSHSCASDKFYDSAPRSEMRSESNVAHDFDHPGRGGPDNSFNNGSPQNPVLWRPYNGRWSSKTTHAEPSGTQAQGTASPDRARRNGPRWNQRPKNRRSHQGPASSIVPPHRAAPWQSHHELNAASPAGPTGNLNNGNSPSGFAPAPGVTNAASTALSPPPGLVPHQQPFFTQNMSGQWPSLQENVPPQPQQQFTPQANTFPLPFQFPTWDDFHRFASQLPPMPPPPLMNMAMQNPLLAMPWFSPPALRTNFPAERVSSQQQPPVPSNSEPRRSKPVETPAPIPSPTAEYLQQSSLPPTRNSSSRPLLVILDLNGTLVHRKNRLNPPSFTERAGFRQFRETLLRKYSVMVWSSSQPFTVRGLCHKLFPGPARKKLIAEWGRDKFNLTQSQYRSKTQVYKTLSTVWCDQRIQSSYPKGRGRNGQQPTEGAEDPHWDQTNTILIDDSKLKAISEPYNILEVPEFTGQPGPDDHRVLSKVLQLLEELARYDDVSQVLRRWCLTLEESGNASILDIVDTIAPRQPQDQQTHNGALTPPRDAIAEARIERRKARKQEKKAARVAPAAPAAVAQARTLSPVAPSSTEHHSYTESGASQPSSGTVHRIRATNSPAEAQGGRPGEESSQPGRCSTRSLSPVTPNGIRY</sequence>